<evidence type="ECO:0000256" key="3">
    <source>
        <dbReference type="ARBA" id="ARBA00022617"/>
    </source>
</evidence>
<comment type="similarity">
    <text evidence="2">Belongs to the cytochrome P450 family.</text>
</comment>
<gene>
    <name evidence="8" type="ORF">Csa_5G223620</name>
</gene>
<dbReference type="SUPFAM" id="SSF48264">
    <property type="entry name" value="Cytochrome P450"/>
    <property type="match status" value="1"/>
</dbReference>
<dbReference type="Proteomes" id="UP000029981">
    <property type="component" value="Chromosome 5"/>
</dbReference>
<dbReference type="AlphaFoldDB" id="A0A0A0KM68"/>
<evidence type="ECO:0000313" key="9">
    <source>
        <dbReference type="Proteomes" id="UP000029981"/>
    </source>
</evidence>
<organism evidence="8 9">
    <name type="scientific">Cucumis sativus</name>
    <name type="common">Cucumber</name>
    <dbReference type="NCBI Taxonomy" id="3659"/>
    <lineage>
        <taxon>Eukaryota</taxon>
        <taxon>Viridiplantae</taxon>
        <taxon>Streptophyta</taxon>
        <taxon>Embryophyta</taxon>
        <taxon>Tracheophyta</taxon>
        <taxon>Spermatophyta</taxon>
        <taxon>Magnoliopsida</taxon>
        <taxon>eudicotyledons</taxon>
        <taxon>Gunneridae</taxon>
        <taxon>Pentapetalae</taxon>
        <taxon>rosids</taxon>
        <taxon>fabids</taxon>
        <taxon>Cucurbitales</taxon>
        <taxon>Cucurbitaceae</taxon>
        <taxon>Benincaseae</taxon>
        <taxon>Cucumis</taxon>
    </lineage>
</organism>
<dbReference type="OMA" id="IMHEMNT"/>
<dbReference type="PANTHER" id="PTHR47944">
    <property type="entry name" value="CYTOCHROME P450 98A9"/>
    <property type="match status" value="1"/>
</dbReference>
<sequence>MAITFLAIILFIYSIIYAIKFSQYYLKGTPSIRRLPPGPKPWPLIGCLPAMLSNKNLPAYQWIHEVMKQFNTEIACIRLGSNTHIIPVASPELSLEFLNTHDSVFGSRSISMTAEIVSNGYLSTVLSPMGEQWKKMRKILASQVLNSSTLHRMLGQRTDEADILLRYIFGLTKNGEAINIRSIVRHYCGTVIRRMIFSRRYYGKGREDGGPSLEEEEHNQALLSILRHVNAFSISEFIPLLKTFDLDGHGKIVKRALKVIRNHDEPIIEERVQEWGDGKKKKVEDILDILISLKNENGKSLLSIEEIKAQVTVIYDSFVFSFYHIL</sequence>
<evidence type="ECO:0000256" key="2">
    <source>
        <dbReference type="ARBA" id="ARBA00010617"/>
    </source>
</evidence>
<dbReference type="Pfam" id="PF00067">
    <property type="entry name" value="p450"/>
    <property type="match status" value="1"/>
</dbReference>
<reference evidence="8 9" key="4">
    <citation type="journal article" date="2011" name="BMC Genomics">
        <title>RNA-Seq improves annotation of protein-coding genes in the cucumber genome.</title>
        <authorList>
            <person name="Li Z."/>
            <person name="Zhang Z."/>
            <person name="Yan P."/>
            <person name="Huang S."/>
            <person name="Fei Z."/>
            <person name="Lin K."/>
        </authorList>
    </citation>
    <scope>NUCLEOTIDE SEQUENCE [LARGE SCALE GENOMIC DNA]</scope>
    <source>
        <strain evidence="9">cv. 9930</strain>
    </source>
</reference>
<evidence type="ECO:0000256" key="1">
    <source>
        <dbReference type="ARBA" id="ARBA00001971"/>
    </source>
</evidence>
<dbReference type="InterPro" id="IPR036396">
    <property type="entry name" value="Cyt_P450_sf"/>
</dbReference>
<dbReference type="InterPro" id="IPR001128">
    <property type="entry name" value="Cyt_P450"/>
</dbReference>
<keyword evidence="9" id="KW-1185">Reference proteome</keyword>
<dbReference type="Gramene" id="KGN50755">
    <property type="protein sequence ID" value="KGN50755"/>
    <property type="gene ID" value="Csa_5G223620"/>
</dbReference>
<dbReference type="GO" id="GO:0020037">
    <property type="term" value="F:heme binding"/>
    <property type="evidence" value="ECO:0007669"/>
    <property type="project" value="InterPro"/>
</dbReference>
<evidence type="ECO:0000256" key="5">
    <source>
        <dbReference type="ARBA" id="ARBA00023002"/>
    </source>
</evidence>
<keyword evidence="3" id="KW-0349">Heme</keyword>
<evidence type="ECO:0008006" key="10">
    <source>
        <dbReference type="Google" id="ProtNLM"/>
    </source>
</evidence>
<comment type="cofactor">
    <cofactor evidence="1">
        <name>heme</name>
        <dbReference type="ChEBI" id="CHEBI:30413"/>
    </cofactor>
</comment>
<keyword evidence="6" id="KW-0408">Iron</keyword>
<keyword evidence="7" id="KW-0503">Monooxygenase</keyword>
<evidence type="ECO:0000256" key="7">
    <source>
        <dbReference type="ARBA" id="ARBA00023033"/>
    </source>
</evidence>
<evidence type="ECO:0000256" key="6">
    <source>
        <dbReference type="ARBA" id="ARBA00023004"/>
    </source>
</evidence>
<evidence type="ECO:0000256" key="4">
    <source>
        <dbReference type="ARBA" id="ARBA00022723"/>
    </source>
</evidence>
<dbReference type="Gene3D" id="1.10.630.10">
    <property type="entry name" value="Cytochrome P450"/>
    <property type="match status" value="1"/>
</dbReference>
<evidence type="ECO:0000313" key="8">
    <source>
        <dbReference type="EMBL" id="KGN50755.1"/>
    </source>
</evidence>
<dbReference type="GO" id="GO:0005506">
    <property type="term" value="F:iron ion binding"/>
    <property type="evidence" value="ECO:0007669"/>
    <property type="project" value="InterPro"/>
</dbReference>
<reference evidence="8 9" key="3">
    <citation type="journal article" date="2010" name="BMC Genomics">
        <title>Transcriptome sequencing and comparative analysis of cucumber flowers with different sex types.</title>
        <authorList>
            <person name="Guo S."/>
            <person name="Zheng Y."/>
            <person name="Joung J.G."/>
            <person name="Liu S."/>
            <person name="Zhang Z."/>
            <person name="Crasta O.R."/>
            <person name="Sobral B.W."/>
            <person name="Xu Y."/>
            <person name="Huang S."/>
            <person name="Fei Z."/>
        </authorList>
    </citation>
    <scope>NUCLEOTIDE SEQUENCE [LARGE SCALE GENOMIC DNA]</scope>
    <source>
        <strain evidence="9">cv. 9930</strain>
    </source>
</reference>
<reference evidence="8 9" key="1">
    <citation type="journal article" date="2009" name="Nat. Genet.">
        <title>The genome of the cucumber, Cucumis sativus L.</title>
        <authorList>
            <person name="Huang S."/>
            <person name="Li R."/>
            <person name="Zhang Z."/>
            <person name="Li L."/>
            <person name="Gu X."/>
            <person name="Fan W."/>
            <person name="Lucas W.J."/>
            <person name="Wang X."/>
            <person name="Xie B."/>
            <person name="Ni P."/>
            <person name="Ren Y."/>
            <person name="Zhu H."/>
            <person name="Li J."/>
            <person name="Lin K."/>
            <person name="Jin W."/>
            <person name="Fei Z."/>
            <person name="Li G."/>
            <person name="Staub J."/>
            <person name="Kilian A."/>
            <person name="van der Vossen E.A."/>
            <person name="Wu Y."/>
            <person name="Guo J."/>
            <person name="He J."/>
            <person name="Jia Z."/>
            <person name="Ren Y."/>
            <person name="Tian G."/>
            <person name="Lu Y."/>
            <person name="Ruan J."/>
            <person name="Qian W."/>
            <person name="Wang M."/>
            <person name="Huang Q."/>
            <person name="Li B."/>
            <person name="Xuan Z."/>
            <person name="Cao J."/>
            <person name="Asan"/>
            <person name="Wu Z."/>
            <person name="Zhang J."/>
            <person name="Cai Q."/>
            <person name="Bai Y."/>
            <person name="Zhao B."/>
            <person name="Han Y."/>
            <person name="Li Y."/>
            <person name="Li X."/>
            <person name="Wang S."/>
            <person name="Shi Q."/>
            <person name="Liu S."/>
            <person name="Cho W.K."/>
            <person name="Kim J.Y."/>
            <person name="Xu Y."/>
            <person name="Heller-Uszynska K."/>
            <person name="Miao H."/>
            <person name="Cheng Z."/>
            <person name="Zhang S."/>
            <person name="Wu J."/>
            <person name="Yang Y."/>
            <person name="Kang H."/>
            <person name="Li M."/>
            <person name="Liang H."/>
            <person name="Ren X."/>
            <person name="Shi Z."/>
            <person name="Wen M."/>
            <person name="Jian M."/>
            <person name="Yang H."/>
            <person name="Zhang G."/>
            <person name="Yang Z."/>
            <person name="Chen R."/>
            <person name="Liu S."/>
            <person name="Li J."/>
            <person name="Ma L."/>
            <person name="Liu H."/>
            <person name="Zhou Y."/>
            <person name="Zhao J."/>
            <person name="Fang X."/>
            <person name="Li G."/>
            <person name="Fang L."/>
            <person name="Li Y."/>
            <person name="Liu D."/>
            <person name="Zheng H."/>
            <person name="Zhang Y."/>
            <person name="Qin N."/>
            <person name="Li Z."/>
            <person name="Yang G."/>
            <person name="Yang S."/>
            <person name="Bolund L."/>
            <person name="Kristiansen K."/>
            <person name="Zheng H."/>
            <person name="Li S."/>
            <person name="Zhang X."/>
            <person name="Yang H."/>
            <person name="Wang J."/>
            <person name="Sun R."/>
            <person name="Zhang B."/>
            <person name="Jiang S."/>
            <person name="Wang J."/>
            <person name="Du Y."/>
            <person name="Li S."/>
        </authorList>
    </citation>
    <scope>NUCLEOTIDE SEQUENCE [LARGE SCALE GENOMIC DNA]</scope>
    <source>
        <strain evidence="9">cv. 9930</strain>
    </source>
</reference>
<proteinExistence type="inferred from homology"/>
<name>A0A0A0KM68_CUCSA</name>
<accession>A0A0A0KM68</accession>
<dbReference type="GO" id="GO:0016712">
    <property type="term" value="F:oxidoreductase activity, acting on paired donors, with incorporation or reduction of molecular oxygen, reduced flavin or flavoprotein as one donor, and incorporation of one atom of oxygen"/>
    <property type="evidence" value="ECO:0000318"/>
    <property type="project" value="GO_Central"/>
</dbReference>
<reference evidence="8 9" key="2">
    <citation type="journal article" date="2009" name="PLoS ONE">
        <title>An integrated genetic and cytogenetic map of the cucumber genome.</title>
        <authorList>
            <person name="Ren Y."/>
            <person name="Zhang Z."/>
            <person name="Liu J."/>
            <person name="Staub J.E."/>
            <person name="Han Y."/>
            <person name="Cheng Z."/>
            <person name="Li X."/>
            <person name="Lu J."/>
            <person name="Miao H."/>
            <person name="Kang H."/>
            <person name="Xie B."/>
            <person name="Gu X."/>
            <person name="Wang X."/>
            <person name="Du Y."/>
            <person name="Jin W."/>
            <person name="Huang S."/>
        </authorList>
    </citation>
    <scope>NUCLEOTIDE SEQUENCE [LARGE SCALE GENOMIC DNA]</scope>
    <source>
        <strain evidence="9">cv. 9930</strain>
    </source>
</reference>
<dbReference type="PANTHER" id="PTHR47944:SF4">
    <property type="entry name" value="OS09G0441700 PROTEIN"/>
    <property type="match status" value="1"/>
</dbReference>
<keyword evidence="4" id="KW-0479">Metal-binding</keyword>
<protein>
    <recommendedName>
        <fullName evidence="10">Cytochrome P450</fullName>
    </recommendedName>
</protein>
<keyword evidence="5" id="KW-0560">Oxidoreductase</keyword>
<dbReference type="eggNOG" id="KOG0156">
    <property type="taxonomic scope" value="Eukaryota"/>
</dbReference>
<dbReference type="EMBL" id="CM002926">
    <property type="protein sequence ID" value="KGN50755.1"/>
    <property type="molecule type" value="Genomic_DNA"/>
</dbReference>